<organism evidence="2">
    <name type="scientific">marine sediment metagenome</name>
    <dbReference type="NCBI Taxonomy" id="412755"/>
    <lineage>
        <taxon>unclassified sequences</taxon>
        <taxon>metagenomes</taxon>
        <taxon>ecological metagenomes</taxon>
    </lineage>
</organism>
<accession>A0A0F8Z4F0</accession>
<evidence type="ECO:0000313" key="2">
    <source>
        <dbReference type="EMBL" id="KKK54926.1"/>
    </source>
</evidence>
<comment type="caution">
    <text evidence="2">The sequence shown here is derived from an EMBL/GenBank/DDBJ whole genome shotgun (WGS) entry which is preliminary data.</text>
</comment>
<proteinExistence type="predicted"/>
<evidence type="ECO:0000256" key="1">
    <source>
        <dbReference type="SAM" id="MobiDB-lite"/>
    </source>
</evidence>
<sequence>FTVANDLFDEVLDDLLRQHAWNFATKREKLAQLAAEPTFEFDHAYAMPAGWIRTISVHPNSAGAGTMFYREEQVGDKRVILTSADEVYLRYIARVTDANLWPPDFRNAVSMTLARDFAIPLGNSNTMHVNFDKLSRSAIARARSSDAMGSSPERRPRGSWVTRRGVQRPVIGDTTT</sequence>
<name>A0A0F8Z4F0_9ZZZZ</name>
<protein>
    <submittedName>
        <fullName evidence="2">Uncharacterized protein</fullName>
    </submittedName>
</protein>
<dbReference type="EMBL" id="LAZR01065747">
    <property type="protein sequence ID" value="KKK54926.1"/>
    <property type="molecule type" value="Genomic_DNA"/>
</dbReference>
<feature type="region of interest" description="Disordered" evidence="1">
    <location>
        <begin position="142"/>
        <end position="176"/>
    </location>
</feature>
<gene>
    <name evidence="2" type="ORF">LCGC14_3079750</name>
</gene>
<dbReference type="AlphaFoldDB" id="A0A0F8Z4F0"/>
<feature type="non-terminal residue" evidence="2">
    <location>
        <position position="1"/>
    </location>
</feature>
<reference evidence="2" key="1">
    <citation type="journal article" date="2015" name="Nature">
        <title>Complex archaea that bridge the gap between prokaryotes and eukaryotes.</title>
        <authorList>
            <person name="Spang A."/>
            <person name="Saw J.H."/>
            <person name="Jorgensen S.L."/>
            <person name="Zaremba-Niedzwiedzka K."/>
            <person name="Martijn J."/>
            <person name="Lind A.E."/>
            <person name="van Eijk R."/>
            <person name="Schleper C."/>
            <person name="Guy L."/>
            <person name="Ettema T.J."/>
        </authorList>
    </citation>
    <scope>NUCLEOTIDE SEQUENCE</scope>
</reference>